<dbReference type="Ensembl" id="ENSEBUT00000025900.1">
    <property type="protein sequence ID" value="ENSEBUP00000025324.1"/>
    <property type="gene ID" value="ENSEBUG00000015622.1"/>
</dbReference>
<dbReference type="AlphaFoldDB" id="A0A8C4R930"/>
<dbReference type="GeneTree" id="ENSGT00940000159141"/>
<dbReference type="Proteomes" id="UP000694388">
    <property type="component" value="Unplaced"/>
</dbReference>
<evidence type="ECO:0000313" key="2">
    <source>
        <dbReference type="Ensembl" id="ENSEBUP00000025329.1"/>
    </source>
</evidence>
<name>A0A8C4R930_EPTBU</name>
<dbReference type="Ensembl" id="ENSEBUT00000025905.1">
    <property type="protein sequence ID" value="ENSEBUP00000025329.1"/>
    <property type="gene ID" value="ENSEBUG00000015622.1"/>
</dbReference>
<evidence type="ECO:0000256" key="1">
    <source>
        <dbReference type="SAM" id="MobiDB-lite"/>
    </source>
</evidence>
<feature type="compositionally biased region" description="Basic and acidic residues" evidence="1">
    <location>
        <begin position="61"/>
        <end position="82"/>
    </location>
</feature>
<feature type="compositionally biased region" description="Acidic residues" evidence="1">
    <location>
        <begin position="83"/>
        <end position="100"/>
    </location>
</feature>
<keyword evidence="3" id="KW-1185">Reference proteome</keyword>
<reference evidence="2" key="1">
    <citation type="submission" date="2025-05" db="UniProtKB">
        <authorList>
            <consortium name="Ensembl"/>
        </authorList>
    </citation>
    <scope>IDENTIFICATION</scope>
</reference>
<organism evidence="2 3">
    <name type="scientific">Eptatretus burgeri</name>
    <name type="common">Inshore hagfish</name>
    <dbReference type="NCBI Taxonomy" id="7764"/>
    <lineage>
        <taxon>Eukaryota</taxon>
        <taxon>Metazoa</taxon>
        <taxon>Chordata</taxon>
        <taxon>Craniata</taxon>
        <taxon>Vertebrata</taxon>
        <taxon>Cyclostomata</taxon>
        <taxon>Myxini</taxon>
        <taxon>Myxiniformes</taxon>
        <taxon>Myxinidae</taxon>
        <taxon>Eptatretinae</taxon>
        <taxon>Eptatretus</taxon>
    </lineage>
</organism>
<sequence length="187" mass="20765">MRGARARPPVSIQEHMAIDVCPGPIRPIRRISDYFPRRPDIWTQCSGGLGPQAPGGGSQGLERRTSTKDEENGDDIRDHIEDSGEEDDDEDEEEHEDVDEVFGAYAEATKAMTPRMEKKTSVGSTSWNNPLLSPRATQASHHSLLMDPGDPDDSDDTSLLGELEFRLMYDANSHILHCHILRAQVTS</sequence>
<feature type="compositionally biased region" description="Gly residues" evidence="1">
    <location>
        <begin position="47"/>
        <end position="59"/>
    </location>
</feature>
<evidence type="ECO:0000313" key="3">
    <source>
        <dbReference type="Proteomes" id="UP000694388"/>
    </source>
</evidence>
<protein>
    <submittedName>
        <fullName evidence="2">Uncharacterized protein</fullName>
    </submittedName>
</protein>
<accession>A0A8C4R930</accession>
<feature type="region of interest" description="Disordered" evidence="1">
    <location>
        <begin position="42"/>
        <end position="157"/>
    </location>
</feature>
<proteinExistence type="predicted"/>
<feature type="compositionally biased region" description="Polar residues" evidence="1">
    <location>
        <begin position="121"/>
        <end position="141"/>
    </location>
</feature>